<dbReference type="EMBL" id="BNJG01000009">
    <property type="protein sequence ID" value="GHO61076.1"/>
    <property type="molecule type" value="Genomic_DNA"/>
</dbReference>
<keyword evidence="6" id="KW-1185">Reference proteome</keyword>
<dbReference type="PRINTS" id="PR00107">
    <property type="entry name" value="PHOSPHOCPHPR"/>
</dbReference>
<organism evidence="5 6">
    <name type="scientific">Ktedonobacter robiniae</name>
    <dbReference type="NCBI Taxonomy" id="2778365"/>
    <lineage>
        <taxon>Bacteria</taxon>
        <taxon>Bacillati</taxon>
        <taxon>Chloroflexota</taxon>
        <taxon>Ktedonobacteria</taxon>
        <taxon>Ktedonobacterales</taxon>
        <taxon>Ktedonobacteraceae</taxon>
        <taxon>Ktedonobacter</taxon>
    </lineage>
</organism>
<dbReference type="NCBIfam" id="TIGR01003">
    <property type="entry name" value="PTS_HPr_family"/>
    <property type="match status" value="1"/>
</dbReference>
<keyword evidence="2" id="KW-0963">Cytoplasm</keyword>
<evidence type="ECO:0000313" key="6">
    <source>
        <dbReference type="Proteomes" id="UP000654345"/>
    </source>
</evidence>
<evidence type="ECO:0000256" key="1">
    <source>
        <dbReference type="ARBA" id="ARBA00004496"/>
    </source>
</evidence>
<dbReference type="Proteomes" id="UP000654345">
    <property type="component" value="Unassembled WGS sequence"/>
</dbReference>
<evidence type="ECO:0000256" key="3">
    <source>
        <dbReference type="ARBA" id="ARBA00022683"/>
    </source>
</evidence>
<dbReference type="InterPro" id="IPR035895">
    <property type="entry name" value="HPr-like_sf"/>
</dbReference>
<proteinExistence type="predicted"/>
<comment type="subcellular location">
    <subcellularLocation>
        <location evidence="1">Cytoplasm</location>
    </subcellularLocation>
</comment>
<dbReference type="Gene3D" id="3.30.1340.10">
    <property type="entry name" value="HPr-like"/>
    <property type="match status" value="1"/>
</dbReference>
<dbReference type="Pfam" id="PF00381">
    <property type="entry name" value="PTS-HPr"/>
    <property type="match status" value="1"/>
</dbReference>
<dbReference type="PROSITE" id="PS51350">
    <property type="entry name" value="PTS_HPR_DOM"/>
    <property type="match status" value="1"/>
</dbReference>
<evidence type="ECO:0000313" key="5">
    <source>
        <dbReference type="EMBL" id="GHO61076.1"/>
    </source>
</evidence>
<dbReference type="PROSITE" id="PS00589">
    <property type="entry name" value="PTS_HPR_SER"/>
    <property type="match status" value="1"/>
</dbReference>
<feature type="domain" description="HPr" evidence="4">
    <location>
        <begin position="3"/>
        <end position="90"/>
    </location>
</feature>
<dbReference type="InterPro" id="IPR002114">
    <property type="entry name" value="PTS_HPr_Ser_P_site"/>
</dbReference>
<comment type="caution">
    <text evidence="5">The sequence shown here is derived from an EMBL/GenBank/DDBJ whole genome shotgun (WGS) entry which is preliminary data.</text>
</comment>
<protein>
    <recommendedName>
        <fullName evidence="4">HPr domain-containing protein</fullName>
    </recommendedName>
</protein>
<dbReference type="InterPro" id="IPR000032">
    <property type="entry name" value="HPr-like"/>
</dbReference>
<dbReference type="InterPro" id="IPR050399">
    <property type="entry name" value="HPr"/>
</dbReference>
<dbReference type="RefSeq" id="WP_201377072.1">
    <property type="nucleotide sequence ID" value="NZ_BNJG01000009.1"/>
</dbReference>
<dbReference type="PANTHER" id="PTHR33705:SF2">
    <property type="entry name" value="PHOSPHOCARRIER PROTEIN NPR"/>
    <property type="match status" value="1"/>
</dbReference>
<name>A0ABQ3V743_9CHLR</name>
<evidence type="ECO:0000256" key="2">
    <source>
        <dbReference type="ARBA" id="ARBA00022490"/>
    </source>
</evidence>
<sequence length="91" mass="9625">MAVLETTLKITNKVGLHARPARLLVQTAASFRAHISLQVGEKVANAKSILAVLKLGVPQGTEILVRAEGDDAEPALVAIAALARRNFDEDA</sequence>
<dbReference type="SUPFAM" id="SSF55594">
    <property type="entry name" value="HPr-like"/>
    <property type="match status" value="1"/>
</dbReference>
<keyword evidence="3" id="KW-0598">Phosphotransferase system</keyword>
<dbReference type="CDD" id="cd00367">
    <property type="entry name" value="PTS-HPr_like"/>
    <property type="match status" value="1"/>
</dbReference>
<accession>A0ABQ3V743</accession>
<reference evidence="5 6" key="1">
    <citation type="journal article" date="2021" name="Int. J. Syst. Evol. Microbiol.">
        <title>Reticulibacter mediterranei gen. nov., sp. nov., within the new family Reticulibacteraceae fam. nov., and Ktedonospora formicarum gen. nov., sp. nov., Ktedonobacter robiniae sp. nov., Dictyobacter formicarum sp. nov. and Dictyobacter arantiisoli sp. nov., belonging to the class Ktedonobacteria.</title>
        <authorList>
            <person name="Yabe S."/>
            <person name="Zheng Y."/>
            <person name="Wang C.M."/>
            <person name="Sakai Y."/>
            <person name="Abe K."/>
            <person name="Yokota A."/>
            <person name="Donadio S."/>
            <person name="Cavaletti L."/>
            <person name="Monciardini P."/>
        </authorList>
    </citation>
    <scope>NUCLEOTIDE SEQUENCE [LARGE SCALE GENOMIC DNA]</scope>
    <source>
        <strain evidence="5 6">SOSP1-30</strain>
    </source>
</reference>
<evidence type="ECO:0000259" key="4">
    <source>
        <dbReference type="PROSITE" id="PS51350"/>
    </source>
</evidence>
<gene>
    <name evidence="5" type="ORF">KSB_95510</name>
</gene>
<dbReference type="PANTHER" id="PTHR33705">
    <property type="entry name" value="PHOSPHOCARRIER PROTEIN HPR"/>
    <property type="match status" value="1"/>
</dbReference>